<evidence type="ECO:0000313" key="10">
    <source>
        <dbReference type="Proteomes" id="UP001212152"/>
    </source>
</evidence>
<evidence type="ECO:0000256" key="3">
    <source>
        <dbReference type="ARBA" id="ARBA00022691"/>
    </source>
</evidence>
<dbReference type="PROSITE" id="PS51679">
    <property type="entry name" value="SAM_MT_C5"/>
    <property type="match status" value="1"/>
</dbReference>
<reference evidence="9" key="1">
    <citation type="submission" date="2020-05" db="EMBL/GenBank/DDBJ databases">
        <title>Phylogenomic resolution of chytrid fungi.</title>
        <authorList>
            <person name="Stajich J.E."/>
            <person name="Amses K."/>
            <person name="Simmons R."/>
            <person name="Seto K."/>
            <person name="Myers J."/>
            <person name="Bonds A."/>
            <person name="Quandt C.A."/>
            <person name="Barry K."/>
            <person name="Liu P."/>
            <person name="Grigoriev I."/>
            <person name="Longcore J.E."/>
            <person name="James T.Y."/>
        </authorList>
    </citation>
    <scope>NUCLEOTIDE SEQUENCE</scope>
    <source>
        <strain evidence="9">JEL0379</strain>
    </source>
</reference>
<dbReference type="InterPro" id="IPR050750">
    <property type="entry name" value="C5-MTase"/>
</dbReference>
<dbReference type="NCBIfam" id="TIGR00675">
    <property type="entry name" value="dcm"/>
    <property type="match status" value="1"/>
</dbReference>
<dbReference type="Proteomes" id="UP001212152">
    <property type="component" value="Unassembled WGS sequence"/>
</dbReference>
<protein>
    <recommendedName>
        <fullName evidence="5">tRNA (cytosine(38)-C(5))-methyltransferase</fullName>
        <ecNumber evidence="4">2.1.1.204</ecNumber>
    </recommendedName>
    <alternativeName>
        <fullName evidence="6">DNA (cytosine-5)-methyltransferase-like protein 2</fullName>
    </alternativeName>
</protein>
<feature type="active site" evidence="7">
    <location>
        <position position="77"/>
    </location>
</feature>
<dbReference type="Pfam" id="PF00145">
    <property type="entry name" value="DNA_methylase"/>
    <property type="match status" value="1"/>
</dbReference>
<dbReference type="SUPFAM" id="SSF53335">
    <property type="entry name" value="S-adenosyl-L-methionine-dependent methyltransferases"/>
    <property type="match status" value="1"/>
</dbReference>
<dbReference type="PROSITE" id="PS00095">
    <property type="entry name" value="C5_MTASE_2"/>
    <property type="match status" value="1"/>
</dbReference>
<evidence type="ECO:0000256" key="1">
    <source>
        <dbReference type="ARBA" id="ARBA00022603"/>
    </source>
</evidence>
<proteinExistence type="inferred from homology"/>
<comment type="similarity">
    <text evidence="7 8">Belongs to the class I-like SAM-binding methyltransferase superfamily. C5-methyltransferase family.</text>
</comment>
<keyword evidence="10" id="KW-1185">Reference proteome</keyword>
<keyword evidence="1 7" id="KW-0489">Methyltransferase</keyword>
<sequence length="366" mass="41462">MPIRALEFFSGLGGLHYGLEFADPTAQVVAAWDVNEHANACYKHNFGLTPSRQGIEYLDAKTIDKFNANCWLLSPPCQPYTRNGKELDVKDARAEGLLHLVQILNEVKAPPRYIFVENVPNFETSRSREMLVETLDRLQYEVHEFLVSPMQVGVANDRKRYYLTARRKCDEEEEEEKEATDAAVKPYLSRATFLTTPNHPDDPPLEPHEVPPIRNYLEAVEVDAVYSVPEHFITKRHKFRFDIVKPDSTRTSCFTKAYGSHHVIGSGSFLQTKAFETDYQPDDQQAILNVGMRFFTPTEVARLHAFPIDGEAAIHGGDATRPPPPHAFSFPSSVSLAQKWRLLGNSLNVRVVGTLIRDILLRNIQT</sequence>
<comment type="caution">
    <text evidence="9">The sequence shown here is derived from an EMBL/GenBank/DDBJ whole genome shotgun (WGS) entry which is preliminary data.</text>
</comment>
<evidence type="ECO:0000256" key="8">
    <source>
        <dbReference type="RuleBase" id="RU000416"/>
    </source>
</evidence>
<dbReference type="PRINTS" id="PR00105">
    <property type="entry name" value="C5METTRFRASE"/>
</dbReference>
<dbReference type="Gene3D" id="3.40.50.150">
    <property type="entry name" value="Vaccinia Virus protein VP39"/>
    <property type="match status" value="1"/>
</dbReference>
<dbReference type="PANTHER" id="PTHR46098:SF1">
    <property type="entry name" value="TRNA (CYTOSINE(38)-C(5))-METHYLTRANSFERASE"/>
    <property type="match status" value="1"/>
</dbReference>
<dbReference type="PANTHER" id="PTHR46098">
    <property type="entry name" value="TRNA (CYTOSINE(38)-C(5))-METHYLTRANSFERASE"/>
    <property type="match status" value="1"/>
</dbReference>
<gene>
    <name evidence="9" type="primary">DNMT2</name>
    <name evidence="9" type="ORF">HDU87_008094</name>
</gene>
<dbReference type="Gene3D" id="3.90.120.10">
    <property type="entry name" value="DNA Methylase, subunit A, domain 2"/>
    <property type="match status" value="1"/>
</dbReference>
<dbReference type="GO" id="GO:0005634">
    <property type="term" value="C:nucleus"/>
    <property type="evidence" value="ECO:0007669"/>
    <property type="project" value="TreeGrafter"/>
</dbReference>
<dbReference type="InterPro" id="IPR031303">
    <property type="entry name" value="C5_meth_CS"/>
</dbReference>
<dbReference type="GO" id="GO:0032259">
    <property type="term" value="P:methylation"/>
    <property type="evidence" value="ECO:0007669"/>
    <property type="project" value="UniProtKB-KW"/>
</dbReference>
<accession>A0AAD5TP75</accession>
<dbReference type="InterPro" id="IPR001525">
    <property type="entry name" value="C5_MeTfrase"/>
</dbReference>
<organism evidence="9 10">
    <name type="scientific">Geranomyces variabilis</name>
    <dbReference type="NCBI Taxonomy" id="109894"/>
    <lineage>
        <taxon>Eukaryota</taxon>
        <taxon>Fungi</taxon>
        <taxon>Fungi incertae sedis</taxon>
        <taxon>Chytridiomycota</taxon>
        <taxon>Chytridiomycota incertae sedis</taxon>
        <taxon>Chytridiomycetes</taxon>
        <taxon>Spizellomycetales</taxon>
        <taxon>Powellomycetaceae</taxon>
        <taxon>Geranomyces</taxon>
    </lineage>
</organism>
<evidence type="ECO:0000313" key="9">
    <source>
        <dbReference type="EMBL" id="KAJ3182755.1"/>
    </source>
</evidence>
<evidence type="ECO:0000256" key="6">
    <source>
        <dbReference type="ARBA" id="ARBA00042810"/>
    </source>
</evidence>
<name>A0AAD5TP75_9FUNG</name>
<dbReference type="GO" id="GO:0008168">
    <property type="term" value="F:methyltransferase activity"/>
    <property type="evidence" value="ECO:0007669"/>
    <property type="project" value="UniProtKB-KW"/>
</dbReference>
<keyword evidence="2 7" id="KW-0808">Transferase</keyword>
<dbReference type="EC" id="2.1.1.204" evidence="4"/>
<dbReference type="InterPro" id="IPR029063">
    <property type="entry name" value="SAM-dependent_MTases_sf"/>
</dbReference>
<keyword evidence="3 7" id="KW-0949">S-adenosyl-L-methionine</keyword>
<dbReference type="AlphaFoldDB" id="A0AAD5TP75"/>
<evidence type="ECO:0000256" key="2">
    <source>
        <dbReference type="ARBA" id="ARBA00022679"/>
    </source>
</evidence>
<evidence type="ECO:0000256" key="7">
    <source>
        <dbReference type="PROSITE-ProRule" id="PRU01016"/>
    </source>
</evidence>
<dbReference type="EMBL" id="JADGJQ010000008">
    <property type="protein sequence ID" value="KAJ3182755.1"/>
    <property type="molecule type" value="Genomic_DNA"/>
</dbReference>
<evidence type="ECO:0000256" key="5">
    <source>
        <dbReference type="ARBA" id="ARBA00039681"/>
    </source>
</evidence>
<evidence type="ECO:0000256" key="4">
    <source>
        <dbReference type="ARBA" id="ARBA00039081"/>
    </source>
</evidence>